<accession>X1CLD7</accession>
<evidence type="ECO:0000313" key="3">
    <source>
        <dbReference type="EMBL" id="GAG85021.1"/>
    </source>
</evidence>
<evidence type="ECO:0000256" key="1">
    <source>
        <dbReference type="ARBA" id="ARBA00022679"/>
    </source>
</evidence>
<gene>
    <name evidence="3" type="ORF">S01H4_28401</name>
</gene>
<proteinExistence type="predicted"/>
<comment type="caution">
    <text evidence="3">The sequence shown here is derived from an EMBL/GenBank/DDBJ whole genome shotgun (WGS) entry which is preliminary data.</text>
</comment>
<dbReference type="SUPFAM" id="SSF53448">
    <property type="entry name" value="Nucleotide-diphospho-sugar transferases"/>
    <property type="match status" value="1"/>
</dbReference>
<feature type="domain" description="Galactosyltransferase C-terminal" evidence="2">
    <location>
        <begin position="115"/>
        <end position="157"/>
    </location>
</feature>
<sequence length="164" mass="18910">MNIKYIFTREKNSKFRCPSFAYNIGIKQSKGEIIILSSPEIFHLNDSVDLIVAPLLKNKRILSSPEAEGISFDTTGKVTNYLFKEPTLDLAKDINSLLKWGSKRSRYARKLPFFMGLYKKELMEIGGYDEDFTGYSGDDDDLIWRLKEKGLIFNYCSANIIHLY</sequence>
<dbReference type="InterPro" id="IPR029044">
    <property type="entry name" value="Nucleotide-diphossugar_trans"/>
</dbReference>
<protein>
    <recommendedName>
        <fullName evidence="2">Galactosyltransferase C-terminal domain-containing protein</fullName>
    </recommendedName>
</protein>
<dbReference type="EMBL" id="BART01014116">
    <property type="protein sequence ID" value="GAG85021.1"/>
    <property type="molecule type" value="Genomic_DNA"/>
</dbReference>
<reference evidence="3" key="1">
    <citation type="journal article" date="2014" name="Front. Microbiol.">
        <title>High frequency of phylogenetically diverse reductive dehalogenase-homologous genes in deep subseafloor sedimentary metagenomes.</title>
        <authorList>
            <person name="Kawai M."/>
            <person name="Futagami T."/>
            <person name="Toyoda A."/>
            <person name="Takaki Y."/>
            <person name="Nishi S."/>
            <person name="Hori S."/>
            <person name="Arai W."/>
            <person name="Tsubouchi T."/>
            <person name="Morono Y."/>
            <person name="Uchiyama I."/>
            <person name="Ito T."/>
            <person name="Fujiyama A."/>
            <person name="Inagaki F."/>
            <person name="Takami H."/>
        </authorList>
    </citation>
    <scope>NUCLEOTIDE SEQUENCE</scope>
    <source>
        <strain evidence="3">Expedition CK06-06</strain>
    </source>
</reference>
<evidence type="ECO:0000259" key="2">
    <source>
        <dbReference type="Pfam" id="PF02709"/>
    </source>
</evidence>
<feature type="non-terminal residue" evidence="3">
    <location>
        <position position="164"/>
    </location>
</feature>
<dbReference type="AlphaFoldDB" id="X1CLD7"/>
<dbReference type="Gene3D" id="3.90.550.10">
    <property type="entry name" value="Spore Coat Polysaccharide Biosynthesis Protein SpsA, Chain A"/>
    <property type="match status" value="1"/>
</dbReference>
<dbReference type="GO" id="GO:0016740">
    <property type="term" value="F:transferase activity"/>
    <property type="evidence" value="ECO:0007669"/>
    <property type="project" value="UniProtKB-KW"/>
</dbReference>
<dbReference type="InterPro" id="IPR027791">
    <property type="entry name" value="Galactosyl_T_C"/>
</dbReference>
<dbReference type="Pfam" id="PF02709">
    <property type="entry name" value="Glyco_transf_7C"/>
    <property type="match status" value="1"/>
</dbReference>
<organism evidence="3">
    <name type="scientific">marine sediment metagenome</name>
    <dbReference type="NCBI Taxonomy" id="412755"/>
    <lineage>
        <taxon>unclassified sequences</taxon>
        <taxon>metagenomes</taxon>
        <taxon>ecological metagenomes</taxon>
    </lineage>
</organism>
<keyword evidence="1" id="KW-0808">Transferase</keyword>
<name>X1CLD7_9ZZZZ</name>